<sequence length="138" mass="16182">MNVYLAGPFFKSEQIALLEKLEIILFNKGLNVFSPRKYKSEFPFGSYQWQYQNFVTDVNAIQYSDIIFAVYNDQDPGTMWEVGYAWSLKKPIIIFNSKEKVVNLMIAQSSHAYLDSFDKVIQYDFNKLPRILYYGDVT</sequence>
<dbReference type="EMBL" id="CP051128">
    <property type="protein sequence ID" value="QIZ09205.1"/>
    <property type="molecule type" value="Genomic_DNA"/>
</dbReference>
<reference evidence="1 2" key="2">
    <citation type="submission" date="2020-04" db="EMBL/GenBank/DDBJ databases">
        <authorList>
            <person name="Fomenkov A."/>
            <person name="Anton B.P."/>
            <person name="Roberts R.J."/>
        </authorList>
    </citation>
    <scope>NUCLEOTIDE SEQUENCE [LARGE SCALE GENOMIC DNA]</scope>
    <source>
        <strain evidence="1 2">S2</strain>
    </source>
</reference>
<name>A0A6H1P6W1_PRIMG</name>
<organism evidence="1 2">
    <name type="scientific">Priestia megaterium</name>
    <name type="common">Bacillus megaterium</name>
    <dbReference type="NCBI Taxonomy" id="1404"/>
    <lineage>
        <taxon>Bacteria</taxon>
        <taxon>Bacillati</taxon>
        <taxon>Bacillota</taxon>
        <taxon>Bacilli</taxon>
        <taxon>Bacillales</taxon>
        <taxon>Bacillaceae</taxon>
        <taxon>Priestia</taxon>
    </lineage>
</organism>
<accession>A0A6H1P6W1</accession>
<evidence type="ECO:0000313" key="1">
    <source>
        <dbReference type="EMBL" id="QIZ09205.1"/>
    </source>
</evidence>
<dbReference type="InterPro" id="IPR007710">
    <property type="entry name" value="Nucleoside_deoxyribTrfase"/>
</dbReference>
<reference evidence="1 2" key="1">
    <citation type="submission" date="2020-04" db="EMBL/GenBank/DDBJ databases">
        <title>Genome-Wide Identification of 5-Methylcytosine Sites in Bacterial Genomes By High-Throughput Sequencing of MspJI Restriction Fragments.</title>
        <authorList>
            <person name="Wu V."/>
        </authorList>
    </citation>
    <scope>NUCLEOTIDE SEQUENCE [LARGE SCALE GENOMIC DNA]</scope>
    <source>
        <strain evidence="1 2">S2</strain>
    </source>
</reference>
<dbReference type="SUPFAM" id="SSF52309">
    <property type="entry name" value="N-(deoxy)ribosyltransferase-like"/>
    <property type="match status" value="1"/>
</dbReference>
<dbReference type="Gene3D" id="3.40.50.450">
    <property type="match status" value="1"/>
</dbReference>
<dbReference type="Proteomes" id="UP000501868">
    <property type="component" value="Chromosome"/>
</dbReference>
<dbReference type="Pfam" id="PF05014">
    <property type="entry name" value="Nuc_deoxyrib_tr"/>
    <property type="match status" value="1"/>
</dbReference>
<dbReference type="AlphaFoldDB" id="A0A6H1P6W1"/>
<protein>
    <recommendedName>
        <fullName evidence="3">Nucleoside 2-deoxyribosyltransferase</fullName>
    </recommendedName>
</protein>
<evidence type="ECO:0008006" key="3">
    <source>
        <dbReference type="Google" id="ProtNLM"/>
    </source>
</evidence>
<gene>
    <name evidence="1" type="ORF">HFZ78_22925</name>
</gene>
<evidence type="ECO:0000313" key="2">
    <source>
        <dbReference type="Proteomes" id="UP000501868"/>
    </source>
</evidence>
<proteinExistence type="predicted"/>